<keyword evidence="3" id="KW-1185">Reference proteome</keyword>
<feature type="compositionally biased region" description="Basic residues" evidence="1">
    <location>
        <begin position="1"/>
        <end position="11"/>
    </location>
</feature>
<dbReference type="STRING" id="2316362.A0A4Q2DDZ0"/>
<proteinExistence type="predicted"/>
<sequence length="139" mass="15772">MFKRVEKRRRRQQEEEELGLDDELKQILGMQDTDSEESDSASESDESGDEEHGEYHGLDGGDLEEEDSEVDEDDEERRPKGLYDLPVSLTVQQALKEPVIPAPDDPLLSFCVVCPGKTLRAEKMVQMHLTSNAWPQAKI</sequence>
<comment type="caution">
    <text evidence="2">The sequence shown here is derived from an EMBL/GenBank/DDBJ whole genome shotgun (WGS) entry which is preliminary data.</text>
</comment>
<evidence type="ECO:0000256" key="1">
    <source>
        <dbReference type="SAM" id="MobiDB-lite"/>
    </source>
</evidence>
<protein>
    <submittedName>
        <fullName evidence="2">Uncharacterized protein</fullName>
    </submittedName>
</protein>
<feature type="compositionally biased region" description="Acidic residues" evidence="1">
    <location>
        <begin position="33"/>
        <end position="52"/>
    </location>
</feature>
<feature type="compositionally biased region" description="Acidic residues" evidence="1">
    <location>
        <begin position="61"/>
        <end position="75"/>
    </location>
</feature>
<evidence type="ECO:0000313" key="3">
    <source>
        <dbReference type="Proteomes" id="UP000290288"/>
    </source>
</evidence>
<accession>A0A4Q2DDZ0</accession>
<dbReference type="OrthoDB" id="2538461at2759"/>
<dbReference type="Proteomes" id="UP000290288">
    <property type="component" value="Unassembled WGS sequence"/>
</dbReference>
<gene>
    <name evidence="2" type="ORF">EST38_g9122</name>
</gene>
<dbReference type="EMBL" id="SDEE01000407">
    <property type="protein sequence ID" value="RXW16725.1"/>
    <property type="molecule type" value="Genomic_DNA"/>
</dbReference>
<reference evidence="2 3" key="1">
    <citation type="submission" date="2019-01" db="EMBL/GenBank/DDBJ databases">
        <title>Draft genome sequence of Psathyrella aberdarensis IHI B618.</title>
        <authorList>
            <person name="Buettner E."/>
            <person name="Kellner H."/>
        </authorList>
    </citation>
    <scope>NUCLEOTIDE SEQUENCE [LARGE SCALE GENOMIC DNA]</scope>
    <source>
        <strain evidence="2 3">IHI B618</strain>
    </source>
</reference>
<name>A0A4Q2DDZ0_9AGAR</name>
<dbReference type="AlphaFoldDB" id="A0A4Q2DDZ0"/>
<organism evidence="2 3">
    <name type="scientific">Candolleomyces aberdarensis</name>
    <dbReference type="NCBI Taxonomy" id="2316362"/>
    <lineage>
        <taxon>Eukaryota</taxon>
        <taxon>Fungi</taxon>
        <taxon>Dikarya</taxon>
        <taxon>Basidiomycota</taxon>
        <taxon>Agaricomycotina</taxon>
        <taxon>Agaricomycetes</taxon>
        <taxon>Agaricomycetidae</taxon>
        <taxon>Agaricales</taxon>
        <taxon>Agaricineae</taxon>
        <taxon>Psathyrellaceae</taxon>
        <taxon>Candolleomyces</taxon>
    </lineage>
</organism>
<feature type="region of interest" description="Disordered" evidence="1">
    <location>
        <begin position="1"/>
        <end position="84"/>
    </location>
</feature>
<evidence type="ECO:0000313" key="2">
    <source>
        <dbReference type="EMBL" id="RXW16725.1"/>
    </source>
</evidence>